<dbReference type="InterPro" id="IPR027417">
    <property type="entry name" value="P-loop_NTPase"/>
</dbReference>
<dbReference type="RefSeq" id="WP_148866889.1">
    <property type="nucleotide sequence ID" value="NZ_VNHO01000009.1"/>
</dbReference>
<evidence type="ECO:0000259" key="2">
    <source>
        <dbReference type="Pfam" id="PF20446"/>
    </source>
</evidence>
<comment type="caution">
    <text evidence="4">The sequence shown here is derived from an EMBL/GenBank/DDBJ whole genome shotgun (WGS) entry which is preliminary data.</text>
</comment>
<dbReference type="AlphaFoldDB" id="A0A5S5AW83"/>
<dbReference type="Pfam" id="PF21117">
    <property type="entry name" value="MRB1590_C"/>
    <property type="match status" value="1"/>
</dbReference>
<evidence type="ECO:0000259" key="1">
    <source>
        <dbReference type="Pfam" id="PF09818"/>
    </source>
</evidence>
<protein>
    <submittedName>
        <fullName evidence="4">Putative ABC-class ATPase</fullName>
    </submittedName>
</protein>
<evidence type="ECO:0000313" key="5">
    <source>
        <dbReference type="Proteomes" id="UP000322294"/>
    </source>
</evidence>
<dbReference type="OrthoDB" id="9809999at2"/>
<dbReference type="InterPro" id="IPR046833">
    <property type="entry name" value="ABC_N"/>
</dbReference>
<feature type="domain" description="MRB1590-like C-terminal" evidence="3">
    <location>
        <begin position="466"/>
        <end position="568"/>
    </location>
</feature>
<organism evidence="4 5">
    <name type="scientific">Thermosediminibacter litoriperuensis</name>
    <dbReference type="NCBI Taxonomy" id="291989"/>
    <lineage>
        <taxon>Bacteria</taxon>
        <taxon>Bacillati</taxon>
        <taxon>Bacillota</taxon>
        <taxon>Clostridia</taxon>
        <taxon>Thermosediminibacterales</taxon>
        <taxon>Thermosediminibacteraceae</taxon>
        <taxon>Thermosediminibacter</taxon>
    </lineage>
</organism>
<gene>
    <name evidence="4" type="ORF">LZ11_01116</name>
</gene>
<accession>A0A5S5AW83</accession>
<sequence length="568" mass="63230">MRSKEDLKKIIARINGKGYKAYKEIQGDYDFGGFVLYIDHVQGDPFASPSRVRLRVDMKRAGFPAELFKTPVRTTALEDFLARQAASIIRKLPRVNGTGGSGEIYIDKGGQEILKRTAVKVCPDYVEARLSVGLPAFGRRINGGGAETLFFSNLPEIAEKALLYRNVDAVSAKKWVELAEDQEYLRDQLKKRRLVAFVADGSILPRESGISDRPMKGDRVVPFKSPESLKVTFELPNAGVVEGMGIPEGVTLIVGGGYHGKTTLLSALQRGVYNHIPGDGREFVITVKDAVKIRAEDGRRVEKVDISPFITNLPDGQDTRKFSTENASGSTSQAANIMEAVEIGTSLLLLDEDTCATNFMIRDARMQKLVAKEKEPITPFIDRVRQLYEELGISTVLVMGGSGDYFDVAGCVIKMQDYRPYDVTEEARRIAAQIKTDRRVERTEGPIAVTPRVILKEGLELRGKKKVKSRDVDTLQYGGEYIEMDYVEQLVDRSQTSAVGEIIRYAVEKYVDGRRTLKEIVDMVFADIEKYGIDIVSTFYGKHPGNLALPRPQEVAAGLNRYRGLRVK</sequence>
<dbReference type="PANTHER" id="PTHR38149">
    <property type="entry name" value="ATPASE"/>
    <property type="match status" value="1"/>
</dbReference>
<name>A0A5S5AW83_9FIRM</name>
<evidence type="ECO:0000313" key="4">
    <source>
        <dbReference type="EMBL" id="TYP56192.1"/>
    </source>
</evidence>
<dbReference type="InterPro" id="IPR049069">
    <property type="entry name" value="MRB1590-like_C"/>
</dbReference>
<dbReference type="PANTHER" id="PTHR38149:SF1">
    <property type="entry name" value="ATPASE"/>
    <property type="match status" value="1"/>
</dbReference>
<feature type="domain" description="ATPase of the ABC class C-terminal" evidence="1">
    <location>
        <begin position="172"/>
        <end position="447"/>
    </location>
</feature>
<dbReference type="Pfam" id="PF09818">
    <property type="entry name" value="ABC_ATPase"/>
    <property type="match status" value="1"/>
</dbReference>
<evidence type="ECO:0000259" key="3">
    <source>
        <dbReference type="Pfam" id="PF21117"/>
    </source>
</evidence>
<keyword evidence="5" id="KW-1185">Reference proteome</keyword>
<reference evidence="4 5" key="1">
    <citation type="submission" date="2019-07" db="EMBL/GenBank/DDBJ databases">
        <title>Genomic Encyclopedia of Type Strains, Phase I: the one thousand microbial genomes (KMG-I) project.</title>
        <authorList>
            <person name="Kyrpides N."/>
        </authorList>
    </citation>
    <scope>NUCLEOTIDE SEQUENCE [LARGE SCALE GENOMIC DNA]</scope>
    <source>
        <strain evidence="4 5">DSM 16647</strain>
    </source>
</reference>
<dbReference type="InterPro" id="IPR046834">
    <property type="entry name" value="ABC_ATPase_C"/>
</dbReference>
<dbReference type="Proteomes" id="UP000322294">
    <property type="component" value="Unassembled WGS sequence"/>
</dbReference>
<dbReference type="SUPFAM" id="SSF52540">
    <property type="entry name" value="P-loop containing nucleoside triphosphate hydrolases"/>
    <property type="match status" value="1"/>
</dbReference>
<feature type="domain" description="ATPase of the ABC class N-terminal" evidence="2">
    <location>
        <begin position="5"/>
        <end position="164"/>
    </location>
</feature>
<dbReference type="InterPro" id="IPR019195">
    <property type="entry name" value="ABC_ATPase_put"/>
</dbReference>
<dbReference type="Pfam" id="PF20446">
    <property type="entry name" value="ABC_N"/>
    <property type="match status" value="1"/>
</dbReference>
<dbReference type="EMBL" id="VNHO01000009">
    <property type="protein sequence ID" value="TYP56192.1"/>
    <property type="molecule type" value="Genomic_DNA"/>
</dbReference>
<proteinExistence type="predicted"/>